<reference evidence="4 5" key="1">
    <citation type="submission" date="2022-09" db="EMBL/GenBank/DDBJ databases">
        <title>Interaction between co-microsymbionts with complementary sets of symbiotic genes in legume-rhizobium systems.</title>
        <authorList>
            <person name="Safronova V."/>
            <person name="Sazanova A."/>
            <person name="Afonin A."/>
            <person name="Chirak E."/>
        </authorList>
    </citation>
    <scope>NUCLEOTIDE SEQUENCE [LARGE SCALE GENOMIC DNA]</scope>
    <source>
        <strain evidence="4 5">A18/4-1</strain>
        <plasmid evidence="4 5">p_unnamed1</plasmid>
    </source>
</reference>
<keyword evidence="5" id="KW-1185">Reference proteome</keyword>
<dbReference type="Proteomes" id="UP001061862">
    <property type="component" value="Plasmid p_unnamed1"/>
</dbReference>
<evidence type="ECO:0000256" key="3">
    <source>
        <dbReference type="RuleBase" id="RU000363"/>
    </source>
</evidence>
<accession>A0ABY6CAS3</accession>
<dbReference type="Gene3D" id="3.40.50.720">
    <property type="entry name" value="NAD(P)-binding Rossmann-like Domain"/>
    <property type="match status" value="1"/>
</dbReference>
<organism evidence="4 5">
    <name type="scientific">Devosia neptuniae</name>
    <dbReference type="NCBI Taxonomy" id="191302"/>
    <lineage>
        <taxon>Bacteria</taxon>
        <taxon>Pseudomonadati</taxon>
        <taxon>Pseudomonadota</taxon>
        <taxon>Alphaproteobacteria</taxon>
        <taxon>Hyphomicrobiales</taxon>
        <taxon>Devosiaceae</taxon>
        <taxon>Devosia</taxon>
    </lineage>
</organism>
<dbReference type="NCBIfam" id="NF004823">
    <property type="entry name" value="PRK06179.1"/>
    <property type="match status" value="1"/>
</dbReference>
<dbReference type="InterPro" id="IPR036291">
    <property type="entry name" value="NAD(P)-bd_dom_sf"/>
</dbReference>
<geneLocation type="plasmid" evidence="4 5">
    <name>p_unnamed1</name>
</geneLocation>
<evidence type="ECO:0000313" key="5">
    <source>
        <dbReference type="Proteomes" id="UP001061862"/>
    </source>
</evidence>
<dbReference type="PRINTS" id="PR00080">
    <property type="entry name" value="SDRFAMILY"/>
</dbReference>
<dbReference type="InterPro" id="IPR002347">
    <property type="entry name" value="SDR_fam"/>
</dbReference>
<name>A0ABY6CAS3_9HYPH</name>
<evidence type="ECO:0000313" key="4">
    <source>
        <dbReference type="EMBL" id="UXN68187.1"/>
    </source>
</evidence>
<comment type="similarity">
    <text evidence="1 3">Belongs to the short-chain dehydrogenases/reductases (SDR) family.</text>
</comment>
<dbReference type="PANTHER" id="PTHR43976">
    <property type="entry name" value="SHORT CHAIN DEHYDROGENASE"/>
    <property type="match status" value="1"/>
</dbReference>
<dbReference type="EMBL" id="CP104964">
    <property type="protein sequence ID" value="UXN68187.1"/>
    <property type="molecule type" value="Genomic_DNA"/>
</dbReference>
<gene>
    <name evidence="4" type="ORF">N8A98_00550</name>
</gene>
<protein>
    <submittedName>
        <fullName evidence="4">Oxidoreductase</fullName>
    </submittedName>
</protein>
<proteinExistence type="inferred from homology"/>
<dbReference type="Pfam" id="PF00106">
    <property type="entry name" value="adh_short"/>
    <property type="match status" value="1"/>
</dbReference>
<evidence type="ECO:0000256" key="2">
    <source>
        <dbReference type="ARBA" id="ARBA00023002"/>
    </source>
</evidence>
<dbReference type="SUPFAM" id="SSF51735">
    <property type="entry name" value="NAD(P)-binding Rossmann-fold domains"/>
    <property type="match status" value="1"/>
</dbReference>
<keyword evidence="2" id="KW-0560">Oxidoreductase</keyword>
<keyword evidence="4" id="KW-0614">Plasmid</keyword>
<evidence type="ECO:0000256" key="1">
    <source>
        <dbReference type="ARBA" id="ARBA00006484"/>
    </source>
</evidence>
<dbReference type="PANTHER" id="PTHR43976:SF16">
    <property type="entry name" value="SHORT-CHAIN DEHYDROGENASE_REDUCTASE FAMILY PROTEIN"/>
    <property type="match status" value="1"/>
</dbReference>
<dbReference type="PRINTS" id="PR00081">
    <property type="entry name" value="GDHRDH"/>
</dbReference>
<dbReference type="InterPro" id="IPR051911">
    <property type="entry name" value="SDR_oxidoreductase"/>
</dbReference>
<sequence length="223" mass="24130">MRCGCDVTDAASVDQMVQNVVRQTGQIDLLVNNAGSALIGGAEESSIEQAQALFNVNVFGVMRATNAVLPYMRAQQSGRIINISSVLGFIPSPFAATYSATKHAVEGHSESLDHEMRSFGIRVVLVEPYFTHTPSDLNAIGPDRSLRAYAASRERASDNRKAYIAAGDAPELVAETVLAAAISPAPQLRYATSKNTRRVRLLRRFVPARIFDSSLRKQLGLPA</sequence>